<feature type="compositionally biased region" description="Polar residues" evidence="1">
    <location>
        <begin position="484"/>
        <end position="494"/>
    </location>
</feature>
<dbReference type="AlphaFoldDB" id="A0A0D0BW42"/>
<dbReference type="OrthoDB" id="3069963at2759"/>
<proteinExistence type="predicted"/>
<evidence type="ECO:0008006" key="4">
    <source>
        <dbReference type="Google" id="ProtNLM"/>
    </source>
</evidence>
<feature type="region of interest" description="Disordered" evidence="1">
    <location>
        <begin position="370"/>
        <end position="389"/>
    </location>
</feature>
<protein>
    <recommendedName>
        <fullName evidence="4">Zn(2)-C6 fungal-type domain-containing protein</fullName>
    </recommendedName>
</protein>
<dbReference type="EMBL" id="KN834778">
    <property type="protein sequence ID" value="KIK59791.1"/>
    <property type="molecule type" value="Genomic_DNA"/>
</dbReference>
<accession>A0A0D0BW42</accession>
<gene>
    <name evidence="2" type="ORF">GYMLUDRAFT_44249</name>
</gene>
<dbReference type="HOGENOM" id="CLU_524827_0_0_1"/>
<evidence type="ECO:0000256" key="1">
    <source>
        <dbReference type="SAM" id="MobiDB-lite"/>
    </source>
</evidence>
<sequence>MGDYRTVGRVATTSGKTLPKIKLKVQPNFDDPESEEETGNRPIYTSVPSAQPVPSSSAKQQQKLGGKTVPKAKQEVLSIRDPPCWRCKTLNKPCEASSLRFSCNTCYKRHWACSTNPPPPRQKKGSHSHSVSAPAKTKSLGNSTAGVGESISAASTNRGRSPLRSASKPAKRPRSPTPPSATSAPAATTSSHPQNKKTRTSLRTIIKPQQVNGSASTAERSAPSSVRPISSNVPQVPRSTEYKDLKAQVDILVQHDGRAQQLLEQHSLMLDAVLENMKVLLGDKFVEVKGKPTPSAPSVSGPVTSFDVDIDELDELTPIERSPEPSRAFTPVNGATHTAAPSMNTNTNGHFAGHSHPAEQPRIISVAPARTSEDPRKMSPSNGRKLGAASSFNGMTAITTTTVPTSSARDNIPPYRAILSASRTTTDNDDDGIEEEVDDDARSIPGISALPAAVSPTSTTSVDDPEGGYIADASHGPTPAPVATGSNKAPSPLSTRRESPSFAMSHARDQGDIQVESAI</sequence>
<reference evidence="2 3" key="1">
    <citation type="submission" date="2014-04" db="EMBL/GenBank/DDBJ databases">
        <title>Evolutionary Origins and Diversification of the Mycorrhizal Mutualists.</title>
        <authorList>
            <consortium name="DOE Joint Genome Institute"/>
            <consortium name="Mycorrhizal Genomics Consortium"/>
            <person name="Kohler A."/>
            <person name="Kuo A."/>
            <person name="Nagy L.G."/>
            <person name="Floudas D."/>
            <person name="Copeland A."/>
            <person name="Barry K.W."/>
            <person name="Cichocki N."/>
            <person name="Veneault-Fourrey C."/>
            <person name="LaButti K."/>
            <person name="Lindquist E.A."/>
            <person name="Lipzen A."/>
            <person name="Lundell T."/>
            <person name="Morin E."/>
            <person name="Murat C."/>
            <person name="Riley R."/>
            <person name="Ohm R."/>
            <person name="Sun H."/>
            <person name="Tunlid A."/>
            <person name="Henrissat B."/>
            <person name="Grigoriev I.V."/>
            <person name="Hibbett D.S."/>
            <person name="Martin F."/>
        </authorList>
    </citation>
    <scope>NUCLEOTIDE SEQUENCE [LARGE SCALE GENOMIC DNA]</scope>
    <source>
        <strain evidence="2 3">FD-317 M1</strain>
    </source>
</reference>
<dbReference type="Proteomes" id="UP000053593">
    <property type="component" value="Unassembled WGS sequence"/>
</dbReference>
<keyword evidence="3" id="KW-1185">Reference proteome</keyword>
<feature type="region of interest" description="Disordered" evidence="1">
    <location>
        <begin position="421"/>
        <end position="519"/>
    </location>
</feature>
<evidence type="ECO:0000313" key="2">
    <source>
        <dbReference type="EMBL" id="KIK59791.1"/>
    </source>
</evidence>
<name>A0A0D0BW42_9AGAR</name>
<evidence type="ECO:0000313" key="3">
    <source>
        <dbReference type="Proteomes" id="UP000053593"/>
    </source>
</evidence>
<feature type="compositionally biased region" description="Polar residues" evidence="1">
    <location>
        <begin position="201"/>
        <end position="238"/>
    </location>
</feature>
<feature type="compositionally biased region" description="Low complexity" evidence="1">
    <location>
        <begin position="180"/>
        <end position="191"/>
    </location>
</feature>
<feature type="compositionally biased region" description="Acidic residues" evidence="1">
    <location>
        <begin position="427"/>
        <end position="439"/>
    </location>
</feature>
<organism evidence="2 3">
    <name type="scientific">Collybiopsis luxurians FD-317 M1</name>
    <dbReference type="NCBI Taxonomy" id="944289"/>
    <lineage>
        <taxon>Eukaryota</taxon>
        <taxon>Fungi</taxon>
        <taxon>Dikarya</taxon>
        <taxon>Basidiomycota</taxon>
        <taxon>Agaricomycotina</taxon>
        <taxon>Agaricomycetes</taxon>
        <taxon>Agaricomycetidae</taxon>
        <taxon>Agaricales</taxon>
        <taxon>Marasmiineae</taxon>
        <taxon>Omphalotaceae</taxon>
        <taxon>Collybiopsis</taxon>
        <taxon>Collybiopsis luxurians</taxon>
    </lineage>
</organism>
<feature type="region of interest" description="Disordered" evidence="1">
    <location>
        <begin position="113"/>
        <end position="238"/>
    </location>
</feature>
<feature type="region of interest" description="Disordered" evidence="1">
    <location>
        <begin position="1"/>
        <end position="74"/>
    </location>
</feature>
<feature type="compositionally biased region" description="Low complexity" evidence="1">
    <location>
        <begin position="46"/>
        <end position="63"/>
    </location>
</feature>